<keyword evidence="2" id="KW-1185">Reference proteome</keyword>
<evidence type="ECO:0008006" key="3">
    <source>
        <dbReference type="Google" id="ProtNLM"/>
    </source>
</evidence>
<dbReference type="EMBL" id="VLPL01000004">
    <property type="protein sequence ID" value="TSJ45085.1"/>
    <property type="molecule type" value="Genomic_DNA"/>
</dbReference>
<dbReference type="OrthoDB" id="8887208at2"/>
<proteinExistence type="predicted"/>
<dbReference type="Proteomes" id="UP000316008">
    <property type="component" value="Unassembled WGS sequence"/>
</dbReference>
<protein>
    <recommendedName>
        <fullName evidence="3">Outer membrane beta-barrel protein</fullName>
    </recommendedName>
</protein>
<name>A0A556MYV0_9FLAO</name>
<reference evidence="1 2" key="1">
    <citation type="submission" date="2019-07" db="EMBL/GenBank/DDBJ databases">
        <authorList>
            <person name="Huq M.A."/>
        </authorList>
    </citation>
    <scope>NUCLEOTIDE SEQUENCE [LARGE SCALE GENOMIC DNA]</scope>
    <source>
        <strain evidence="1 2">MAH-3</strain>
    </source>
</reference>
<accession>A0A556MYV0</accession>
<evidence type="ECO:0000313" key="2">
    <source>
        <dbReference type="Proteomes" id="UP000316008"/>
    </source>
</evidence>
<gene>
    <name evidence="1" type="ORF">FO442_10570</name>
</gene>
<sequence length="266" mass="31026">MGQPQKAEIWKPNKKGSFYIYWGWNRDSYTKSDITFWGKSYDFKLNNVIANDRQSLYRANLYLNPSTMTIPQYNLRLGYYFKDKYEISIGADHMKYVMKAFQTVNMNGNIENSGTQYDGVYNNQPMVMDTSFLRFEHTDGLNYLNAELRRSDALINVKYFNLSTNYGAGAGVLVPRTNTTLLGNPRHDEFHLAGYGLGVVGGLKLSFFKYFFIQGEAKYGFIHMPDIRTTRNPEDKAKQHFFFMQYNVVFGAQFQLTNWERKKKSE</sequence>
<comment type="caution">
    <text evidence="1">The sequence shown here is derived from an EMBL/GenBank/DDBJ whole genome shotgun (WGS) entry which is preliminary data.</text>
</comment>
<organism evidence="1 2">
    <name type="scientific">Fluviicola chungangensis</name>
    <dbReference type="NCBI Taxonomy" id="2597671"/>
    <lineage>
        <taxon>Bacteria</taxon>
        <taxon>Pseudomonadati</taxon>
        <taxon>Bacteroidota</taxon>
        <taxon>Flavobacteriia</taxon>
        <taxon>Flavobacteriales</taxon>
        <taxon>Crocinitomicaceae</taxon>
        <taxon>Fluviicola</taxon>
    </lineage>
</organism>
<evidence type="ECO:0000313" key="1">
    <source>
        <dbReference type="EMBL" id="TSJ45085.1"/>
    </source>
</evidence>
<dbReference type="AlphaFoldDB" id="A0A556MYV0"/>